<comment type="cofactor">
    <cofactor evidence="13">
        <name>Zn(2+)</name>
        <dbReference type="ChEBI" id="CHEBI:29105"/>
    </cofactor>
    <text evidence="13">Binds 1 zinc ion per subunit.</text>
</comment>
<evidence type="ECO:0000256" key="10">
    <source>
        <dbReference type="ARBA" id="ARBA00023204"/>
    </source>
</evidence>
<dbReference type="InterPro" id="IPR001497">
    <property type="entry name" value="MethylDNA_cys_MeTrfase_AS"/>
</dbReference>
<dbReference type="InterPro" id="IPR036631">
    <property type="entry name" value="MGMT_N_sf"/>
</dbReference>
<feature type="active site" description="Nucleophile; methyl group acceptor from methylphosphotriester" evidence="12">
    <location>
        <position position="47"/>
    </location>
</feature>
<keyword evidence="8" id="KW-0010">Activator</keyword>
<dbReference type="Pfam" id="PF02805">
    <property type="entry name" value="Ada_Zn_binding"/>
    <property type="match status" value="1"/>
</dbReference>
<dbReference type="GO" id="GO:0043565">
    <property type="term" value="F:sequence-specific DNA binding"/>
    <property type="evidence" value="ECO:0007669"/>
    <property type="project" value="InterPro"/>
</dbReference>
<dbReference type="AlphaFoldDB" id="A0A7G6SMI6"/>
<dbReference type="SMART" id="SM00342">
    <property type="entry name" value="HTH_ARAC"/>
    <property type="match status" value="1"/>
</dbReference>
<comment type="similarity">
    <text evidence="2">Belongs to the MGMT family.</text>
</comment>
<dbReference type="PIRSF" id="PIRSF000409">
    <property type="entry name" value="Ada"/>
    <property type="match status" value="1"/>
</dbReference>
<comment type="catalytic activity">
    <reaction evidence="1">
        <text>a 4-O-methyl-thymidine in DNA + L-cysteinyl-[protein] = a thymidine in DNA + S-methyl-L-cysteinyl-[protein]</text>
        <dbReference type="Rhea" id="RHEA:53428"/>
        <dbReference type="Rhea" id="RHEA-COMP:10131"/>
        <dbReference type="Rhea" id="RHEA-COMP:10132"/>
        <dbReference type="Rhea" id="RHEA-COMP:13555"/>
        <dbReference type="Rhea" id="RHEA-COMP:13556"/>
        <dbReference type="ChEBI" id="CHEBI:29950"/>
        <dbReference type="ChEBI" id="CHEBI:82612"/>
        <dbReference type="ChEBI" id="CHEBI:137386"/>
        <dbReference type="ChEBI" id="CHEBI:137387"/>
        <dbReference type="EC" id="2.1.1.63"/>
    </reaction>
</comment>
<evidence type="ECO:0000256" key="12">
    <source>
        <dbReference type="PIRSR" id="PIRSR000409-1"/>
    </source>
</evidence>
<dbReference type="GO" id="GO:0003908">
    <property type="term" value="F:methylated-DNA-[protein]-cysteine S-methyltransferase activity"/>
    <property type="evidence" value="ECO:0007669"/>
    <property type="project" value="UniProtKB-EC"/>
</dbReference>
<dbReference type="NCBIfam" id="TIGR00589">
    <property type="entry name" value="ogt"/>
    <property type="match status" value="1"/>
</dbReference>
<dbReference type="CDD" id="cd06445">
    <property type="entry name" value="ATase"/>
    <property type="match status" value="1"/>
</dbReference>
<keyword evidence="13" id="KW-0479">Metal-binding</keyword>
<evidence type="ECO:0000256" key="13">
    <source>
        <dbReference type="PIRSR" id="PIRSR000409-3"/>
    </source>
</evidence>
<evidence type="ECO:0000256" key="3">
    <source>
        <dbReference type="ARBA" id="ARBA00011918"/>
    </source>
</evidence>
<dbReference type="Pfam" id="PF12833">
    <property type="entry name" value="HTH_18"/>
    <property type="match status" value="1"/>
</dbReference>
<dbReference type="GO" id="GO:0008270">
    <property type="term" value="F:zinc ion binding"/>
    <property type="evidence" value="ECO:0007669"/>
    <property type="project" value="InterPro"/>
</dbReference>
<dbReference type="SUPFAM" id="SSF46689">
    <property type="entry name" value="Homeodomain-like"/>
    <property type="match status" value="1"/>
</dbReference>
<dbReference type="GO" id="GO:0006281">
    <property type="term" value="P:DNA repair"/>
    <property type="evidence" value="ECO:0007669"/>
    <property type="project" value="UniProtKB-KW"/>
</dbReference>
<dbReference type="Gene3D" id="1.10.10.60">
    <property type="entry name" value="Homeodomain-like"/>
    <property type="match status" value="1"/>
</dbReference>
<dbReference type="FunFam" id="1.10.10.10:FF:000214">
    <property type="entry name" value="Methylated-DNA--protein-cysteine methyltransferase"/>
    <property type="match status" value="1"/>
</dbReference>
<feature type="binding site" evidence="13">
    <location>
        <position position="47"/>
    </location>
    <ligand>
        <name>Zn(2+)</name>
        <dbReference type="ChEBI" id="CHEBI:29105"/>
    </ligand>
</feature>
<dbReference type="Gene3D" id="3.40.10.10">
    <property type="entry name" value="DNA Methylphosphotriester Repair Domain"/>
    <property type="match status" value="1"/>
</dbReference>
<dbReference type="SUPFAM" id="SSF53155">
    <property type="entry name" value="Methylated DNA-protein cysteine methyltransferase domain"/>
    <property type="match status" value="1"/>
</dbReference>
<keyword evidence="7" id="KW-0805">Transcription regulation</keyword>
<evidence type="ECO:0000313" key="15">
    <source>
        <dbReference type="EMBL" id="QND55718.1"/>
    </source>
</evidence>
<sequence>MLITLAKDLKSTPLPVADDPRWARVVARDKSADGQFWYSVATTGVYCRPSCPSRRANPANVQLHDTLAQAKATGFRACRRCNPDGPSLEAGNAAMVADACRRIEQSEEEPSLAELADAAGRSAGYFHGVFKAITGLTPKDYAAANRAARVRQGLEDGASVTVAIYDAGFNSSGRFYEKSTGMLGMTPTRYRAGGANEDIRFAVGETTLGAILVASSRKGVASILLGDDPDALVRDLQDRFPKARLIGGDRDYEALVARVVGFVEAPQLGLGLPLDVRGTAFQQRVWQALRDIPVGGTVSYAEIAERIGTPKATRAVAAACAANAHAVAIPCHRVIRKDGALSGYAWGAERKRALLDREVGGTANAADGAYRSSRA</sequence>
<keyword evidence="4 15" id="KW-0489">Methyltransferase</keyword>
<dbReference type="EC" id="2.1.1.63" evidence="3"/>
<keyword evidence="13" id="KW-0862">Zinc</keyword>
<dbReference type="InterPro" id="IPR009057">
    <property type="entry name" value="Homeodomain-like_sf"/>
</dbReference>
<protein>
    <recommendedName>
        <fullName evidence="3">methylated-DNA--[protein]-cysteine S-methyltransferase</fullName>
        <ecNumber evidence="3">2.1.1.63</ecNumber>
    </recommendedName>
</protein>
<dbReference type="Gene3D" id="3.30.160.70">
    <property type="entry name" value="Methylated DNA-protein cysteine methyltransferase domain"/>
    <property type="match status" value="1"/>
</dbReference>
<evidence type="ECO:0000256" key="6">
    <source>
        <dbReference type="ARBA" id="ARBA00022763"/>
    </source>
</evidence>
<proteinExistence type="inferred from homology"/>
<feature type="binding site" evidence="13">
    <location>
        <position position="78"/>
    </location>
    <ligand>
        <name>Zn(2+)</name>
        <dbReference type="ChEBI" id="CHEBI:29105"/>
    </ligand>
</feature>
<dbReference type="PROSITE" id="PS00374">
    <property type="entry name" value="MGMT"/>
    <property type="match status" value="1"/>
</dbReference>
<evidence type="ECO:0000256" key="7">
    <source>
        <dbReference type="ARBA" id="ARBA00023015"/>
    </source>
</evidence>
<organism evidence="15 16">
    <name type="scientific">Mesorhizobium huakuii</name>
    <dbReference type="NCBI Taxonomy" id="28104"/>
    <lineage>
        <taxon>Bacteria</taxon>
        <taxon>Pseudomonadati</taxon>
        <taxon>Pseudomonadota</taxon>
        <taxon>Alphaproteobacteria</taxon>
        <taxon>Hyphomicrobiales</taxon>
        <taxon>Phyllobacteriaceae</taxon>
        <taxon>Mesorhizobium</taxon>
    </lineage>
</organism>
<keyword evidence="9" id="KW-0804">Transcription</keyword>
<dbReference type="PANTHER" id="PTHR10815:SF14">
    <property type="entry name" value="BIFUNCTIONAL TRANSCRIPTIONAL ACTIVATOR_DNA REPAIR ENZYME ADA"/>
    <property type="match status" value="1"/>
</dbReference>
<dbReference type="InterPro" id="IPR036217">
    <property type="entry name" value="MethylDNA_cys_MeTrfase_DNAb"/>
</dbReference>
<dbReference type="PROSITE" id="PS01124">
    <property type="entry name" value="HTH_ARAC_FAMILY_2"/>
    <property type="match status" value="1"/>
</dbReference>
<keyword evidence="6" id="KW-0227">DNA damage</keyword>
<dbReference type="Proteomes" id="UP000515465">
    <property type="component" value="Chromosome"/>
</dbReference>
<evidence type="ECO:0000256" key="5">
    <source>
        <dbReference type="ARBA" id="ARBA00022679"/>
    </source>
</evidence>
<keyword evidence="5 15" id="KW-0808">Transferase</keyword>
<keyword evidence="10" id="KW-0234">DNA repair</keyword>
<evidence type="ECO:0000313" key="16">
    <source>
        <dbReference type="Proteomes" id="UP000515465"/>
    </source>
</evidence>
<accession>A0A7G6SMI6</accession>
<gene>
    <name evidence="15" type="primary">ada</name>
    <name evidence="15" type="ORF">HB778_02845</name>
</gene>
<comment type="catalytic activity">
    <reaction evidence="11">
        <text>a 6-O-methyl-2'-deoxyguanosine in DNA + L-cysteinyl-[protein] = S-methyl-L-cysteinyl-[protein] + a 2'-deoxyguanosine in DNA</text>
        <dbReference type="Rhea" id="RHEA:24000"/>
        <dbReference type="Rhea" id="RHEA-COMP:10131"/>
        <dbReference type="Rhea" id="RHEA-COMP:10132"/>
        <dbReference type="Rhea" id="RHEA-COMP:11367"/>
        <dbReference type="Rhea" id="RHEA-COMP:11368"/>
        <dbReference type="ChEBI" id="CHEBI:29950"/>
        <dbReference type="ChEBI" id="CHEBI:82612"/>
        <dbReference type="ChEBI" id="CHEBI:85445"/>
        <dbReference type="ChEBI" id="CHEBI:85448"/>
        <dbReference type="EC" id="2.1.1.63"/>
    </reaction>
</comment>
<dbReference type="GO" id="GO:0032259">
    <property type="term" value="P:methylation"/>
    <property type="evidence" value="ECO:0007669"/>
    <property type="project" value="UniProtKB-KW"/>
</dbReference>
<evidence type="ECO:0000256" key="2">
    <source>
        <dbReference type="ARBA" id="ARBA00008711"/>
    </source>
</evidence>
<evidence type="ECO:0000259" key="14">
    <source>
        <dbReference type="PROSITE" id="PS01124"/>
    </source>
</evidence>
<evidence type="ECO:0000256" key="1">
    <source>
        <dbReference type="ARBA" id="ARBA00001286"/>
    </source>
</evidence>
<dbReference type="InterPro" id="IPR035451">
    <property type="entry name" value="Ada-like_dom_sf"/>
</dbReference>
<dbReference type="Pfam" id="PF01035">
    <property type="entry name" value="DNA_binding_1"/>
    <property type="match status" value="1"/>
</dbReference>
<evidence type="ECO:0000256" key="9">
    <source>
        <dbReference type="ARBA" id="ARBA00023163"/>
    </source>
</evidence>
<dbReference type="InterPro" id="IPR016221">
    <property type="entry name" value="Bifunct_regulatory_prot_Ada"/>
</dbReference>
<dbReference type="InterPro" id="IPR014048">
    <property type="entry name" value="MethylDNA_cys_MeTrfase_DNA-bd"/>
</dbReference>
<dbReference type="InterPro" id="IPR036388">
    <property type="entry name" value="WH-like_DNA-bd_sf"/>
</dbReference>
<dbReference type="RefSeq" id="WP_183461310.1">
    <property type="nucleotide sequence ID" value="NZ_CP050296.1"/>
</dbReference>
<name>A0A7G6SMI6_9HYPH</name>
<evidence type="ECO:0000256" key="11">
    <source>
        <dbReference type="ARBA" id="ARBA00049348"/>
    </source>
</evidence>
<dbReference type="SUPFAM" id="SSF46767">
    <property type="entry name" value="Methylated DNA-protein cysteine methyltransferase, C-terminal domain"/>
    <property type="match status" value="1"/>
</dbReference>
<dbReference type="InterPro" id="IPR004026">
    <property type="entry name" value="Ada_DNA_repair_Zn-bd"/>
</dbReference>
<feature type="binding site" evidence="13">
    <location>
        <position position="81"/>
    </location>
    <ligand>
        <name>Zn(2+)</name>
        <dbReference type="ChEBI" id="CHEBI:29105"/>
    </ligand>
</feature>
<dbReference type="PANTHER" id="PTHR10815">
    <property type="entry name" value="METHYLATED-DNA--PROTEIN-CYSTEINE METHYLTRANSFERASE"/>
    <property type="match status" value="1"/>
</dbReference>
<dbReference type="NCBIfam" id="NF011964">
    <property type="entry name" value="PRK15435.1"/>
    <property type="match status" value="1"/>
</dbReference>
<reference evidence="16" key="1">
    <citation type="journal article" date="2020" name="Mol. Plant Microbe">
        <title>Rhizobial microsymbionts of the narrowly endemic Oxytropis species growing in Kamchatka are characterized by significant genetic diversity and possess a set of genes that are associated with T3SS and T6SS secretion systems and can affect the development of symbiosis.</title>
        <authorList>
            <person name="Safronova V."/>
            <person name="Guro P."/>
            <person name="Sazanova A."/>
            <person name="Kuznetsova I."/>
            <person name="Belimov A."/>
            <person name="Yakubov V."/>
            <person name="Chirak E."/>
            <person name="Afonin A."/>
            <person name="Gogolev Y."/>
            <person name="Andronov E."/>
            <person name="Tikhonovich I."/>
        </authorList>
    </citation>
    <scope>NUCLEOTIDE SEQUENCE [LARGE SCALE GENOMIC DNA]</scope>
    <source>
        <strain evidence="16">583</strain>
    </source>
</reference>
<dbReference type="InterPro" id="IPR018060">
    <property type="entry name" value="HTH_AraC"/>
</dbReference>
<dbReference type="EMBL" id="CP050296">
    <property type="protein sequence ID" value="QND55718.1"/>
    <property type="molecule type" value="Genomic_DNA"/>
</dbReference>
<feature type="active site" description="Nucleophile; methyl group acceptor from either O6-methylguanine or O4-methylthymine" evidence="12">
    <location>
        <position position="331"/>
    </location>
</feature>
<evidence type="ECO:0000256" key="4">
    <source>
        <dbReference type="ARBA" id="ARBA00022603"/>
    </source>
</evidence>
<dbReference type="SUPFAM" id="SSF57884">
    <property type="entry name" value="Ada DNA repair protein, N-terminal domain (N-Ada 10)"/>
    <property type="match status" value="1"/>
</dbReference>
<evidence type="ECO:0000256" key="8">
    <source>
        <dbReference type="ARBA" id="ARBA00023159"/>
    </source>
</evidence>
<dbReference type="Gene3D" id="1.10.10.10">
    <property type="entry name" value="Winged helix-like DNA-binding domain superfamily/Winged helix DNA-binding domain"/>
    <property type="match status" value="1"/>
</dbReference>
<keyword evidence="15" id="KW-0238">DNA-binding</keyword>
<feature type="domain" description="HTH araC/xylS-type" evidence="14">
    <location>
        <begin position="97"/>
        <end position="193"/>
    </location>
</feature>
<dbReference type="GO" id="GO:0003700">
    <property type="term" value="F:DNA-binding transcription factor activity"/>
    <property type="evidence" value="ECO:0007669"/>
    <property type="project" value="InterPro"/>
</dbReference>
<feature type="binding site" evidence="13">
    <location>
        <position position="51"/>
    </location>
    <ligand>
        <name>Zn(2+)</name>
        <dbReference type="ChEBI" id="CHEBI:29105"/>
    </ligand>
</feature>